<dbReference type="InterPro" id="IPR002577">
    <property type="entry name" value="HTH_HxlR"/>
</dbReference>
<evidence type="ECO:0000259" key="4">
    <source>
        <dbReference type="PROSITE" id="PS51118"/>
    </source>
</evidence>
<dbReference type="Proteomes" id="UP000198290">
    <property type="component" value="Chromosome"/>
</dbReference>
<keyword evidence="3" id="KW-0804">Transcription</keyword>
<evidence type="ECO:0000256" key="2">
    <source>
        <dbReference type="ARBA" id="ARBA00023125"/>
    </source>
</evidence>
<dbReference type="RefSeq" id="WP_089084927.1">
    <property type="nucleotide sequence ID" value="NZ_AP018823.1"/>
</dbReference>
<reference evidence="6" key="1">
    <citation type="journal article" date="2017" name="Biotechnol. Biofuels">
        <title>Evaluation of environmental bacterial communities as a factor affecting the growth of duckweed Lemna minor.</title>
        <authorList>
            <person name="Ishizawa H."/>
            <person name="Kuroda M."/>
            <person name="Morikawa M."/>
            <person name="Ike M."/>
        </authorList>
    </citation>
    <scope>NUCLEOTIDE SEQUENCE [LARGE SCALE GENOMIC DNA]</scope>
    <source>
        <strain evidence="6">H3</strain>
    </source>
</reference>
<keyword evidence="1" id="KW-0805">Transcription regulation</keyword>
<dbReference type="EMBL" id="AP018823">
    <property type="protein sequence ID" value="BBF84187.1"/>
    <property type="molecule type" value="Genomic_DNA"/>
</dbReference>
<evidence type="ECO:0000256" key="1">
    <source>
        <dbReference type="ARBA" id="ARBA00023015"/>
    </source>
</evidence>
<accession>A0A3G9GEZ6</accession>
<organism evidence="5 6">
    <name type="scientific">Aquitalea magnusonii</name>
    <dbReference type="NCBI Taxonomy" id="332411"/>
    <lineage>
        <taxon>Bacteria</taxon>
        <taxon>Pseudomonadati</taxon>
        <taxon>Pseudomonadota</taxon>
        <taxon>Betaproteobacteria</taxon>
        <taxon>Neisseriales</taxon>
        <taxon>Chromobacteriaceae</taxon>
        <taxon>Aquitalea</taxon>
    </lineage>
</organism>
<evidence type="ECO:0000313" key="6">
    <source>
        <dbReference type="Proteomes" id="UP000198290"/>
    </source>
</evidence>
<evidence type="ECO:0000256" key="3">
    <source>
        <dbReference type="ARBA" id="ARBA00023163"/>
    </source>
</evidence>
<evidence type="ECO:0000313" key="5">
    <source>
        <dbReference type="EMBL" id="BBF84187.1"/>
    </source>
</evidence>
<feature type="domain" description="HTH hxlR-type" evidence="4">
    <location>
        <begin position="18"/>
        <end position="117"/>
    </location>
</feature>
<dbReference type="Pfam" id="PF01638">
    <property type="entry name" value="HxlR"/>
    <property type="match status" value="1"/>
</dbReference>
<protein>
    <submittedName>
        <fullName evidence="5">Transcriptional regulator, HxlR family</fullName>
    </submittedName>
</protein>
<dbReference type="InterPro" id="IPR036390">
    <property type="entry name" value="WH_DNA-bd_sf"/>
</dbReference>
<dbReference type="PANTHER" id="PTHR33204:SF37">
    <property type="entry name" value="HTH-TYPE TRANSCRIPTIONAL REGULATOR YODB"/>
    <property type="match status" value="1"/>
</dbReference>
<sequence>MKNENSTPSCPEGYRSACPIANVLDIVGDKWTLLVVRDLLIAGKHRYGEFQSSPESIPTNILADRLKRLEAAGLVKKEFYQDKPPRAEYFITRKGADLAGVLQTMAQWGQKHIPGVVTPDHFCQAEIRE</sequence>
<dbReference type="InterPro" id="IPR036388">
    <property type="entry name" value="WH-like_DNA-bd_sf"/>
</dbReference>
<dbReference type="Gene3D" id="1.10.10.10">
    <property type="entry name" value="Winged helix-like DNA-binding domain superfamily/Winged helix DNA-binding domain"/>
    <property type="match status" value="1"/>
</dbReference>
<dbReference type="PROSITE" id="PS51118">
    <property type="entry name" value="HTH_HXLR"/>
    <property type="match status" value="1"/>
</dbReference>
<reference evidence="6" key="3">
    <citation type="journal article" date="2017" name="Plant Physiol. Biochem.">
        <title>Differential oxidative and antioxidative response of duckweed Lemna minor toward plant growth promoting/inhibiting bacteria.</title>
        <authorList>
            <person name="Ishizawa H."/>
            <person name="Kuroda M."/>
            <person name="Morikawa M."/>
            <person name="Ike M."/>
        </authorList>
    </citation>
    <scope>NUCLEOTIDE SEQUENCE [LARGE SCALE GENOMIC DNA]</scope>
    <source>
        <strain evidence="6">H3</strain>
    </source>
</reference>
<keyword evidence="6" id="KW-1185">Reference proteome</keyword>
<keyword evidence="2" id="KW-0238">DNA-binding</keyword>
<dbReference type="GO" id="GO:0003677">
    <property type="term" value="F:DNA binding"/>
    <property type="evidence" value="ECO:0007669"/>
    <property type="project" value="UniProtKB-KW"/>
</dbReference>
<dbReference type="KEGG" id="amah:DLM_0526"/>
<dbReference type="AlphaFoldDB" id="A0A3G9GEZ6"/>
<dbReference type="OrthoDB" id="9807069at2"/>
<proteinExistence type="predicted"/>
<gene>
    <name evidence="5" type="ORF">DLM_0526</name>
</gene>
<name>A0A3G9GEZ6_9NEIS</name>
<dbReference type="SUPFAM" id="SSF46785">
    <property type="entry name" value="Winged helix' DNA-binding domain"/>
    <property type="match status" value="1"/>
</dbReference>
<dbReference type="PANTHER" id="PTHR33204">
    <property type="entry name" value="TRANSCRIPTIONAL REGULATOR, MARR FAMILY"/>
    <property type="match status" value="1"/>
</dbReference>
<reference evidence="5 6" key="2">
    <citation type="journal article" date="2017" name="Genome Announc.">
        <title>Draft genome sequence of Aquitalea magnusonii strain H3, a plant growth-promoting bacterium of duckweed Lemna minor.</title>
        <authorList>
            <person name="Ishizawa H."/>
            <person name="Kuroda M."/>
            <person name="Ike M."/>
        </authorList>
    </citation>
    <scope>NUCLEOTIDE SEQUENCE [LARGE SCALE GENOMIC DNA]</scope>
    <source>
        <strain evidence="5 6">H3</strain>
    </source>
</reference>